<evidence type="ECO:0000256" key="2">
    <source>
        <dbReference type="ARBA" id="ARBA00012438"/>
    </source>
</evidence>
<dbReference type="PROSITE" id="PS50109">
    <property type="entry name" value="HIS_KIN"/>
    <property type="match status" value="1"/>
</dbReference>
<dbReference type="OrthoDB" id="1109008at2"/>
<dbReference type="Gene3D" id="1.10.10.60">
    <property type="entry name" value="Homeodomain-like"/>
    <property type="match status" value="2"/>
</dbReference>
<keyword evidence="10" id="KW-0804">Transcription</keyword>
<dbReference type="InterPro" id="IPR001789">
    <property type="entry name" value="Sig_transdc_resp-reg_receiver"/>
</dbReference>
<dbReference type="InterPro" id="IPR009057">
    <property type="entry name" value="Homeodomain-like_sf"/>
</dbReference>
<dbReference type="Pfam" id="PF07494">
    <property type="entry name" value="Reg_prop"/>
    <property type="match status" value="4"/>
</dbReference>
<dbReference type="InterPro" id="IPR018060">
    <property type="entry name" value="HTH_AraC"/>
</dbReference>
<dbReference type="EMBL" id="FONA01000016">
    <property type="protein sequence ID" value="SFE68209.1"/>
    <property type="molecule type" value="Genomic_DNA"/>
</dbReference>
<dbReference type="InterPro" id="IPR036890">
    <property type="entry name" value="HATPase_C_sf"/>
</dbReference>
<dbReference type="SUPFAM" id="SSF46689">
    <property type="entry name" value="Homeodomain-like"/>
    <property type="match status" value="1"/>
</dbReference>
<dbReference type="CDD" id="cd00082">
    <property type="entry name" value="HisKA"/>
    <property type="match status" value="1"/>
</dbReference>
<dbReference type="eggNOG" id="COG3292">
    <property type="taxonomic scope" value="Bacteria"/>
</dbReference>
<dbReference type="Gene3D" id="1.10.287.130">
    <property type="match status" value="1"/>
</dbReference>
<keyword evidence="4" id="KW-0808">Transferase</keyword>
<evidence type="ECO:0000256" key="8">
    <source>
        <dbReference type="ARBA" id="ARBA00023012"/>
    </source>
</evidence>
<feature type="transmembrane region" description="Helical" evidence="13">
    <location>
        <begin position="785"/>
        <end position="807"/>
    </location>
</feature>
<dbReference type="SMART" id="SM00448">
    <property type="entry name" value="REC"/>
    <property type="match status" value="1"/>
</dbReference>
<evidence type="ECO:0000313" key="17">
    <source>
        <dbReference type="EMBL" id="SFE68209.1"/>
    </source>
</evidence>
<reference evidence="17 18" key="1">
    <citation type="submission" date="2016-10" db="EMBL/GenBank/DDBJ databases">
        <authorList>
            <person name="de Groot N.N."/>
        </authorList>
    </citation>
    <scope>NUCLEOTIDE SEQUENCE [LARGE SCALE GENOMIC DNA]</scope>
    <source>
        <strain evidence="17 18">DSM 19012</strain>
    </source>
</reference>
<dbReference type="Pfam" id="PF02518">
    <property type="entry name" value="HATPase_c"/>
    <property type="match status" value="1"/>
</dbReference>
<dbReference type="eggNOG" id="COG5002">
    <property type="taxonomic scope" value="Bacteria"/>
</dbReference>
<evidence type="ECO:0000256" key="12">
    <source>
        <dbReference type="SAM" id="MobiDB-lite"/>
    </source>
</evidence>
<dbReference type="Pfam" id="PF00072">
    <property type="entry name" value="Response_reg"/>
    <property type="match status" value="1"/>
</dbReference>
<keyword evidence="13" id="KW-0812">Transmembrane</keyword>
<dbReference type="Gene3D" id="2.130.10.10">
    <property type="entry name" value="YVTN repeat-like/Quinoprotein amine dehydrogenase"/>
    <property type="match status" value="3"/>
</dbReference>
<dbReference type="SMART" id="SM00387">
    <property type="entry name" value="HATPase_c"/>
    <property type="match status" value="1"/>
</dbReference>
<dbReference type="PANTHER" id="PTHR43547:SF2">
    <property type="entry name" value="HYBRID SIGNAL TRANSDUCTION HISTIDINE KINASE C"/>
    <property type="match status" value="1"/>
</dbReference>
<organism evidence="17 18">
    <name type="scientific">Thermophagus xiamenensis</name>
    <dbReference type="NCBI Taxonomy" id="385682"/>
    <lineage>
        <taxon>Bacteria</taxon>
        <taxon>Pseudomonadati</taxon>
        <taxon>Bacteroidota</taxon>
        <taxon>Bacteroidia</taxon>
        <taxon>Marinilabiliales</taxon>
        <taxon>Marinilabiliaceae</taxon>
        <taxon>Thermophagus</taxon>
    </lineage>
</organism>
<dbReference type="GO" id="GO:0003700">
    <property type="term" value="F:DNA-binding transcription factor activity"/>
    <property type="evidence" value="ECO:0007669"/>
    <property type="project" value="InterPro"/>
</dbReference>
<proteinExistence type="predicted"/>
<feature type="domain" description="Response regulatory" evidence="16">
    <location>
        <begin position="1097"/>
        <end position="1212"/>
    </location>
</feature>
<feature type="region of interest" description="Disordered" evidence="12">
    <location>
        <begin position="1067"/>
        <end position="1087"/>
    </location>
</feature>
<dbReference type="SUPFAM" id="SSF47384">
    <property type="entry name" value="Homodimeric domain of signal transducing histidine kinase"/>
    <property type="match status" value="1"/>
</dbReference>
<evidence type="ECO:0000259" key="16">
    <source>
        <dbReference type="PROSITE" id="PS50110"/>
    </source>
</evidence>
<dbReference type="PROSITE" id="PS50110">
    <property type="entry name" value="RESPONSE_REGULATORY"/>
    <property type="match status" value="1"/>
</dbReference>
<feature type="compositionally biased region" description="Polar residues" evidence="12">
    <location>
        <begin position="1067"/>
        <end position="1079"/>
    </location>
</feature>
<dbReference type="InParanoid" id="A0A1I2CIK5"/>
<keyword evidence="8" id="KW-0902">Two-component regulatory system</keyword>
<dbReference type="InterPro" id="IPR003661">
    <property type="entry name" value="HisK_dim/P_dom"/>
</dbReference>
<dbReference type="InterPro" id="IPR011123">
    <property type="entry name" value="Y_Y_Y"/>
</dbReference>
<evidence type="ECO:0000256" key="13">
    <source>
        <dbReference type="SAM" id="Phobius"/>
    </source>
</evidence>
<dbReference type="SUPFAM" id="SSF63829">
    <property type="entry name" value="Calcium-dependent phosphotriesterase"/>
    <property type="match status" value="3"/>
</dbReference>
<dbReference type="Gene3D" id="3.40.50.2300">
    <property type="match status" value="1"/>
</dbReference>
<dbReference type="SUPFAM" id="SSF55874">
    <property type="entry name" value="ATPase domain of HSP90 chaperone/DNA topoisomerase II/histidine kinase"/>
    <property type="match status" value="1"/>
</dbReference>
<feature type="modified residue" description="4-aspartylphosphate" evidence="11">
    <location>
        <position position="1145"/>
    </location>
</feature>
<evidence type="ECO:0000256" key="4">
    <source>
        <dbReference type="ARBA" id="ARBA00022679"/>
    </source>
</evidence>
<dbReference type="eggNOG" id="COG0745">
    <property type="taxonomic scope" value="Bacteria"/>
</dbReference>
<sequence>MLNRKTHQSSSFQIDYIALIPLILFFLWLLPYVARSQPSYPLYFTNLTIEQGLPSNITNSIVQDPYGFIWIGTAEGLCRYDGFKMITFQESATPGSIPSNNISALTCNNDVLWVGTWDGLCTINVRTFQIKQINVGDHRIIRTLYTDRSGNVWIGTASGLLKFDVKRNTYQFYDTFNSGLSHNTIRSFYEAENGDLWIGTYDGLNRYRNDTIKAFDVKGNYKPLLKNNLVLSINGNPKTKDSLIWVGTETGLASFNTHTGQYQLYNASNTTLSNEVIKTIYLQNDSILWLGTDFGLNIFNTITGEASAFFHDPMVDNTIASNVVWEIYEDRQERIWLITSGGVSLIGRGAPYYYLHEEFFKFEEPRIGNQIRDILTDHQGNIWLATIHGVVKRSLSNEREYFSTTSDPPRRLLLDNVYTLEEDNFGRIWIGTAGGINIWDPTRNKMLAITAGPLNGLTSNYISSFAKDQKGNFWVSAWEGGVFKIMNKDLSPGKIQFLKVDNDGDGRLLAHNGEIYYASGDRMWRINKNTLEKTSLKKINQIINGKNITALLSGQNNYIWIAAEDMLFKYNILSDSISSIELNLTRPQKLINLEKDLAGNIWGTTQNVIVRIDVVNNSMITIPVNQGSPFRGFYPFCSALTNTGHILFGGDNAFLEIDPRQIDTPKMKPKVHITGLRINNQNILPASLGTLKSNIAFTNSINLSHYQNSLTFEFSTLDYLFPDKGQFRYRLTPAQTDWIYNSGNNNFAVFANIKPGTYILQVQGTNHLGIWSETRELHIHIAPSIWLSKGFFFLYALLVVAMTYIVFRIYSYRQRLRNELQIVKIEKQHSEALYQAKIQFFTNISHEFRTPLGLILAPLKQLVNAGLGDAKLQHMIELAYRNAGRLYKLINQLLDFRKIESSELQIHLQNTELVSFINSIFESFNDLATRHQIEFQFQSEVSSLDCSIDREKVETILFNLLSNAFKFTQEGGKITVCLNIKTNNSKKTIELSVTDTGMGISKADQKKIFDLFYQSPAGKNTNSGSGIGLTMSLEYARLHGGNIKLESEPGKGSRFILQLPLVNTPSKDPQSKIISSSPHKQPEYKDKMPSISTSAKKILIVDDNPDFLDYLKINLGQEYQVEYAYDGTSGLALAQKTLPDLVISDVMMPGMSGTELCSTLKSESATSHIPIILLTAKTLDIDKTEGMKKGADMYITKPFDIDYLRSSIQSIFRREEQLTRYIETRLMLSPKKEDIKEDPDKLFLKKVMSIIEQNIENPDFSVEVISKTLGMSSTHLYRKLKTITGQSTRDILNNYRMQKAANMLKTKDVNITEVMYAVGFTSLSSFSKSFKAKFGVSPKEYHRKK</sequence>
<dbReference type="InterPro" id="IPR015943">
    <property type="entry name" value="WD40/YVTN_repeat-like_dom_sf"/>
</dbReference>
<evidence type="ECO:0000259" key="15">
    <source>
        <dbReference type="PROSITE" id="PS50109"/>
    </source>
</evidence>
<keyword evidence="13" id="KW-0472">Membrane</keyword>
<evidence type="ECO:0000256" key="3">
    <source>
        <dbReference type="ARBA" id="ARBA00022553"/>
    </source>
</evidence>
<dbReference type="InterPro" id="IPR004358">
    <property type="entry name" value="Sig_transdc_His_kin-like_C"/>
</dbReference>
<dbReference type="Pfam" id="PF07495">
    <property type="entry name" value="Y_Y_Y"/>
    <property type="match status" value="1"/>
</dbReference>
<dbReference type="FunFam" id="3.30.565.10:FF:000037">
    <property type="entry name" value="Hybrid sensor histidine kinase/response regulator"/>
    <property type="match status" value="1"/>
</dbReference>
<dbReference type="Pfam" id="PF00512">
    <property type="entry name" value="HisKA"/>
    <property type="match status" value="1"/>
</dbReference>
<dbReference type="FunFam" id="1.10.287.130:FF:000045">
    <property type="entry name" value="Two-component system sensor histidine kinase/response regulator"/>
    <property type="match status" value="1"/>
</dbReference>
<dbReference type="PROSITE" id="PS01124">
    <property type="entry name" value="HTH_ARAC_FAMILY_2"/>
    <property type="match status" value="1"/>
</dbReference>
<evidence type="ECO:0000256" key="9">
    <source>
        <dbReference type="ARBA" id="ARBA00023015"/>
    </source>
</evidence>
<gene>
    <name evidence="17" type="ORF">SAMN05444380_11635</name>
</gene>
<dbReference type="SMART" id="SM00342">
    <property type="entry name" value="HTH_ARAC"/>
    <property type="match status" value="1"/>
</dbReference>
<dbReference type="RefSeq" id="WP_010527605.1">
    <property type="nucleotide sequence ID" value="NZ_AFSL01000055.1"/>
</dbReference>
<evidence type="ECO:0000256" key="10">
    <source>
        <dbReference type="ARBA" id="ARBA00023163"/>
    </source>
</evidence>
<keyword evidence="13" id="KW-1133">Transmembrane helix</keyword>
<keyword evidence="18" id="KW-1185">Reference proteome</keyword>
<dbReference type="STRING" id="385682.SAMN05444380_11635"/>
<dbReference type="InterPro" id="IPR013783">
    <property type="entry name" value="Ig-like_fold"/>
</dbReference>
<feature type="transmembrane region" description="Helical" evidence="13">
    <location>
        <begin position="12"/>
        <end position="34"/>
    </location>
</feature>
<keyword evidence="6 17" id="KW-0418">Kinase</keyword>
<dbReference type="Proteomes" id="UP000181976">
    <property type="component" value="Unassembled WGS sequence"/>
</dbReference>
<dbReference type="SMART" id="SM00388">
    <property type="entry name" value="HisKA"/>
    <property type="match status" value="1"/>
</dbReference>
<dbReference type="Gene3D" id="3.30.565.10">
    <property type="entry name" value="Histidine kinase-like ATPase, C-terminal domain"/>
    <property type="match status" value="1"/>
</dbReference>
<keyword evidence="7" id="KW-0067">ATP-binding</keyword>
<dbReference type="GO" id="GO:0000155">
    <property type="term" value="F:phosphorelay sensor kinase activity"/>
    <property type="evidence" value="ECO:0007669"/>
    <property type="project" value="InterPro"/>
</dbReference>
<keyword evidence="5" id="KW-0547">Nucleotide-binding</keyword>
<evidence type="ECO:0000256" key="5">
    <source>
        <dbReference type="ARBA" id="ARBA00022741"/>
    </source>
</evidence>
<dbReference type="GO" id="GO:0043565">
    <property type="term" value="F:sequence-specific DNA binding"/>
    <property type="evidence" value="ECO:0007669"/>
    <property type="project" value="InterPro"/>
</dbReference>
<dbReference type="PRINTS" id="PR00344">
    <property type="entry name" value="BCTRLSENSOR"/>
</dbReference>
<evidence type="ECO:0000256" key="7">
    <source>
        <dbReference type="ARBA" id="ARBA00022840"/>
    </source>
</evidence>
<dbReference type="InterPro" id="IPR011110">
    <property type="entry name" value="Reg_prop"/>
</dbReference>
<dbReference type="Gene3D" id="2.60.40.10">
    <property type="entry name" value="Immunoglobulins"/>
    <property type="match status" value="1"/>
</dbReference>
<dbReference type="GO" id="GO:0005524">
    <property type="term" value="F:ATP binding"/>
    <property type="evidence" value="ECO:0007669"/>
    <property type="project" value="UniProtKB-KW"/>
</dbReference>
<feature type="domain" description="Histidine kinase" evidence="15">
    <location>
        <begin position="843"/>
        <end position="1063"/>
    </location>
</feature>
<dbReference type="SUPFAM" id="SSF52172">
    <property type="entry name" value="CheY-like"/>
    <property type="match status" value="1"/>
</dbReference>
<feature type="domain" description="HTH araC/xylS-type" evidence="14">
    <location>
        <begin position="1245"/>
        <end position="1344"/>
    </location>
</feature>
<dbReference type="InterPro" id="IPR036097">
    <property type="entry name" value="HisK_dim/P_sf"/>
</dbReference>
<dbReference type="PANTHER" id="PTHR43547">
    <property type="entry name" value="TWO-COMPONENT HISTIDINE KINASE"/>
    <property type="match status" value="1"/>
</dbReference>
<keyword evidence="3 11" id="KW-0597">Phosphoprotein</keyword>
<evidence type="ECO:0000256" key="6">
    <source>
        <dbReference type="ARBA" id="ARBA00022777"/>
    </source>
</evidence>
<accession>A0A1I2CIK5</accession>
<keyword evidence="9" id="KW-0805">Transcription regulation</keyword>
<dbReference type="InterPro" id="IPR003594">
    <property type="entry name" value="HATPase_dom"/>
</dbReference>
<evidence type="ECO:0000256" key="11">
    <source>
        <dbReference type="PROSITE-ProRule" id="PRU00169"/>
    </source>
</evidence>
<protein>
    <recommendedName>
        <fullName evidence="2">histidine kinase</fullName>
        <ecNumber evidence="2">2.7.13.3</ecNumber>
    </recommendedName>
</protein>
<dbReference type="EC" id="2.7.13.3" evidence="2"/>
<comment type="catalytic activity">
    <reaction evidence="1">
        <text>ATP + protein L-histidine = ADP + protein N-phospho-L-histidine.</text>
        <dbReference type="EC" id="2.7.13.3"/>
    </reaction>
</comment>
<evidence type="ECO:0000313" key="18">
    <source>
        <dbReference type="Proteomes" id="UP000181976"/>
    </source>
</evidence>
<dbReference type="InterPro" id="IPR005467">
    <property type="entry name" value="His_kinase_dom"/>
</dbReference>
<dbReference type="Pfam" id="PF12833">
    <property type="entry name" value="HTH_18"/>
    <property type="match status" value="1"/>
</dbReference>
<evidence type="ECO:0000256" key="1">
    <source>
        <dbReference type="ARBA" id="ARBA00000085"/>
    </source>
</evidence>
<dbReference type="InterPro" id="IPR011006">
    <property type="entry name" value="CheY-like_superfamily"/>
</dbReference>
<name>A0A1I2CIK5_9BACT</name>
<evidence type="ECO:0000259" key="14">
    <source>
        <dbReference type="PROSITE" id="PS01124"/>
    </source>
</evidence>